<organism evidence="1 4">
    <name type="scientific">Hirundo rustica rustica</name>
    <dbReference type="NCBI Taxonomy" id="333673"/>
    <lineage>
        <taxon>Eukaryota</taxon>
        <taxon>Metazoa</taxon>
        <taxon>Chordata</taxon>
        <taxon>Craniata</taxon>
        <taxon>Vertebrata</taxon>
        <taxon>Euteleostomi</taxon>
        <taxon>Archelosauria</taxon>
        <taxon>Archosauria</taxon>
        <taxon>Dinosauria</taxon>
        <taxon>Saurischia</taxon>
        <taxon>Theropoda</taxon>
        <taxon>Coelurosauria</taxon>
        <taxon>Aves</taxon>
        <taxon>Neognathae</taxon>
        <taxon>Neoaves</taxon>
        <taxon>Telluraves</taxon>
        <taxon>Australaves</taxon>
        <taxon>Passeriformes</taxon>
        <taxon>Sylvioidea</taxon>
        <taxon>Hirundinidae</taxon>
        <taxon>Hirundo</taxon>
    </lineage>
</organism>
<name>A0A3M0KCN4_HIRRU</name>
<dbReference type="Proteomes" id="UP000269221">
    <property type="component" value="Unassembled WGS sequence"/>
</dbReference>
<evidence type="ECO:0008006" key="5">
    <source>
        <dbReference type="Google" id="ProtNLM"/>
    </source>
</evidence>
<gene>
    <name evidence="1" type="ORF">DUI87_13991</name>
    <name evidence="2" type="ORF">DUI87_13993</name>
    <name evidence="3" type="ORF">DUI87_13995</name>
</gene>
<dbReference type="Gene3D" id="2.60.40.10">
    <property type="entry name" value="Immunoglobulins"/>
    <property type="match status" value="2"/>
</dbReference>
<dbReference type="GO" id="GO:0005930">
    <property type="term" value="C:axoneme"/>
    <property type="evidence" value="ECO:0007669"/>
    <property type="project" value="TreeGrafter"/>
</dbReference>
<dbReference type="GO" id="GO:0003341">
    <property type="term" value="P:cilium movement"/>
    <property type="evidence" value="ECO:0007669"/>
    <property type="project" value="TreeGrafter"/>
</dbReference>
<dbReference type="GO" id="GO:1904158">
    <property type="term" value="P:axonemal central apparatus assembly"/>
    <property type="evidence" value="ECO:0007669"/>
    <property type="project" value="TreeGrafter"/>
</dbReference>
<comment type="caution">
    <text evidence="1">The sequence shown here is derived from an EMBL/GenBank/DDBJ whole genome shotgun (WGS) entry which is preliminary data.</text>
</comment>
<evidence type="ECO:0000313" key="2">
    <source>
        <dbReference type="EMBL" id="RMC08996.1"/>
    </source>
</evidence>
<dbReference type="PANTHER" id="PTHR23053">
    <property type="entry name" value="DLEC1 DELETED IN LUNG AND ESOPHAGEAL CANCER 1"/>
    <property type="match status" value="1"/>
</dbReference>
<keyword evidence="4" id="KW-1185">Reference proteome</keyword>
<dbReference type="InterPro" id="IPR013783">
    <property type="entry name" value="Ig-like_fold"/>
</dbReference>
<proteinExistence type="predicted"/>
<dbReference type="EMBL" id="QRBI01000116">
    <property type="protein sequence ID" value="RMC08994.1"/>
    <property type="molecule type" value="Genomic_DNA"/>
</dbReference>
<accession>A0A3M0KCN4</accession>
<sequence>MGGAAGSAECGDFSSIAAAKKPFFVEGSLAPGKKQVLNFSYMPVLPGAFSRTYQLKVGVLNPESISLKGEAFFPMITVNLPWNIKGNEKYEKPPKQLGIQQQYTQRNKSVVGKNTESPNIEILKSQTMTTLTLNTQALATQTSKTLTMKTQNLKTQNQKPRLLGSGIVPDSQVQVEMVKMLMEKAALELQQKLTSHLPKNRFPDKQLCQSLLKVELPEYVLDMGSVLKGCTERRTLEITNPGQIYLSFQMGVSVLQDTGFSVDLDQVKGLPPRYTMNFDVSFESARWPQGDVDVLLPVKVAECLTYNIRLHATVLELSLNISKSTLEFSDILVGQCQLETVRLYNWFQVPCKWSITAIKPVMKKNQRKYMTLDRRQKQLVLEHEPCPFKVTPSEGTLDAGSWQNLQIQFIPEEERSYENELTLKISGSCNHLKLHLSGQGLEPRLEFSPPALEMGWVLVDSDGVEATVVVKNPCSFPIEFYSLDFDEQYLEEKILRMAVGSEYQKNFLMPPRAVGGTLPPELLEDYEAQKRPKAQRAGLKAVAEAEATAEAEAEAMGKAAPAHHRAVPLYPEPMVKATGNPISRAVMRHLGIDPSSERREARQQKGIVVVVHGPPRAGM</sequence>
<dbReference type="PANTHER" id="PTHR23053:SF0">
    <property type="entry name" value="HYDROCEPHALUS-INDUCING PROTEIN HOMOLOG"/>
    <property type="match status" value="1"/>
</dbReference>
<protein>
    <recommendedName>
        <fullName evidence="5">Abnormal spindle-like microcephaly-associated protein ASH domain-containing protein</fullName>
    </recommendedName>
</protein>
<evidence type="ECO:0000313" key="4">
    <source>
        <dbReference type="Proteomes" id="UP000269221"/>
    </source>
</evidence>
<reference evidence="1 4" key="1">
    <citation type="submission" date="2018-07" db="EMBL/GenBank/DDBJ databases">
        <title>A high quality draft genome assembly of the barn swallow (H. rustica rustica).</title>
        <authorList>
            <person name="Formenti G."/>
            <person name="Chiara M."/>
            <person name="Poveda L."/>
            <person name="Francoijs K.-J."/>
            <person name="Bonisoli-Alquati A."/>
            <person name="Canova L."/>
            <person name="Gianfranceschi L."/>
            <person name="Horner D.S."/>
            <person name="Saino N."/>
        </authorList>
    </citation>
    <scope>NUCLEOTIDE SEQUENCE [LARGE SCALE GENOMIC DNA]</scope>
    <source>
        <strain evidence="1">Chelidonia</strain>
        <tissue evidence="1">Blood</tissue>
    </source>
</reference>
<dbReference type="EMBL" id="QRBI01000116">
    <property type="protein sequence ID" value="RMC08998.1"/>
    <property type="molecule type" value="Genomic_DNA"/>
</dbReference>
<dbReference type="STRING" id="333673.A0A3M0KCN4"/>
<evidence type="ECO:0000313" key="1">
    <source>
        <dbReference type="EMBL" id="RMC08994.1"/>
    </source>
</evidence>
<evidence type="ECO:0000313" key="3">
    <source>
        <dbReference type="EMBL" id="RMC08998.1"/>
    </source>
</evidence>
<dbReference type="EMBL" id="QRBI01000116">
    <property type="protein sequence ID" value="RMC08996.1"/>
    <property type="molecule type" value="Genomic_DNA"/>
</dbReference>
<dbReference type="InterPro" id="IPR033305">
    <property type="entry name" value="Hydin-like"/>
</dbReference>
<dbReference type="AlphaFoldDB" id="A0A3M0KCN4"/>
<dbReference type="OrthoDB" id="442692at2759"/>